<evidence type="ECO:0000313" key="2">
    <source>
        <dbReference type="EMBL" id="GGK12595.1"/>
    </source>
</evidence>
<feature type="chain" id="PRO_5035295527" description="PQQ-like domain-containing protein" evidence="1">
    <location>
        <begin position="24"/>
        <end position="426"/>
    </location>
</feature>
<dbReference type="RefSeq" id="WP_189112173.1">
    <property type="nucleotide sequence ID" value="NZ_BMQC01000001.1"/>
</dbReference>
<dbReference type="EMBL" id="BMQC01000001">
    <property type="protein sequence ID" value="GGK12595.1"/>
    <property type="molecule type" value="Genomic_DNA"/>
</dbReference>
<reference evidence="2" key="2">
    <citation type="submission" date="2020-09" db="EMBL/GenBank/DDBJ databases">
        <authorList>
            <person name="Sun Q."/>
            <person name="Ohkuma M."/>
        </authorList>
    </citation>
    <scope>NUCLEOTIDE SEQUENCE</scope>
    <source>
        <strain evidence="2">JCM 3091</strain>
    </source>
</reference>
<protein>
    <recommendedName>
        <fullName evidence="4">PQQ-like domain-containing protein</fullName>
    </recommendedName>
</protein>
<evidence type="ECO:0008006" key="4">
    <source>
        <dbReference type="Google" id="ProtNLM"/>
    </source>
</evidence>
<comment type="caution">
    <text evidence="2">The sequence shown here is derived from an EMBL/GenBank/DDBJ whole genome shotgun (WGS) entry which is preliminary data.</text>
</comment>
<sequence>MSRLRSCVPCWLGLAAAVLVALAATGVWNPVAPLWHLVAGPDLAGGGLLWQQRLDGAPRDLTLTGDVLVAEHRAHTEVRALADGRRLWRDEVPWSAVGGDGADAVVVTGDRSGRGYLVRDPASGRHLREERAAVAVWAYRDAVLDLACGAPADCALTAWPPRGSRPLWRVPVPAPDFALRGDHPRLRAPTPLGAEAGGPAPMPALLAVPAADGTHVVDTLVGRLARTVPPASGERVVAAGGRLLWLRAAAEGGACRGTVTATDPAADPVAAAPTWQRADLDPRAARPGCAPADPVGAGNVLRAADGATAVLVDAHDGRDLWRGPGEPLAVDDRGALVREGGVLHAVAFGGAGGAGWRRPVGAAATAVLTPYAAVVADRAAGRVALLRPDTGQELRTLRSAAEVAAVGAHGVLLADGGDIGYARYSP</sequence>
<evidence type="ECO:0000313" key="3">
    <source>
        <dbReference type="Proteomes" id="UP000662200"/>
    </source>
</evidence>
<organism evidence="2 3">
    <name type="scientific">Pilimelia terevasa</name>
    <dbReference type="NCBI Taxonomy" id="53372"/>
    <lineage>
        <taxon>Bacteria</taxon>
        <taxon>Bacillati</taxon>
        <taxon>Actinomycetota</taxon>
        <taxon>Actinomycetes</taxon>
        <taxon>Micromonosporales</taxon>
        <taxon>Micromonosporaceae</taxon>
        <taxon>Pilimelia</taxon>
    </lineage>
</organism>
<name>A0A8J3BGI5_9ACTN</name>
<keyword evidence="3" id="KW-1185">Reference proteome</keyword>
<keyword evidence="1" id="KW-0732">Signal</keyword>
<reference evidence="2" key="1">
    <citation type="journal article" date="2014" name="Int. J. Syst. Evol. Microbiol.">
        <title>Complete genome sequence of Corynebacterium casei LMG S-19264T (=DSM 44701T), isolated from a smear-ripened cheese.</title>
        <authorList>
            <consortium name="US DOE Joint Genome Institute (JGI-PGF)"/>
            <person name="Walter F."/>
            <person name="Albersmeier A."/>
            <person name="Kalinowski J."/>
            <person name="Ruckert C."/>
        </authorList>
    </citation>
    <scope>NUCLEOTIDE SEQUENCE</scope>
    <source>
        <strain evidence="2">JCM 3091</strain>
    </source>
</reference>
<evidence type="ECO:0000256" key="1">
    <source>
        <dbReference type="SAM" id="SignalP"/>
    </source>
</evidence>
<accession>A0A8J3BGI5</accession>
<feature type="signal peptide" evidence="1">
    <location>
        <begin position="1"/>
        <end position="23"/>
    </location>
</feature>
<gene>
    <name evidence="2" type="ORF">GCM10010124_01390</name>
</gene>
<dbReference type="Proteomes" id="UP000662200">
    <property type="component" value="Unassembled WGS sequence"/>
</dbReference>
<dbReference type="AlphaFoldDB" id="A0A8J3BGI5"/>
<proteinExistence type="predicted"/>